<evidence type="ECO:0000313" key="3">
    <source>
        <dbReference type="Proteomes" id="UP000002634"/>
    </source>
</evidence>
<organism evidence="2 3">
    <name type="scientific">Edwardsiella piscicida</name>
    <dbReference type="NCBI Taxonomy" id="1263550"/>
    <lineage>
        <taxon>Bacteria</taxon>
        <taxon>Pseudomonadati</taxon>
        <taxon>Pseudomonadota</taxon>
        <taxon>Gammaproteobacteria</taxon>
        <taxon>Enterobacterales</taxon>
        <taxon>Hafniaceae</taxon>
        <taxon>Edwardsiella</taxon>
    </lineage>
</organism>
<dbReference type="KEGG" id="etr:ETAE_1113"/>
<name>A0AAU8P2D5_EDWPI</name>
<dbReference type="EMBL" id="CP001135">
    <property type="protein sequence ID" value="ACY83958.1"/>
    <property type="molecule type" value="Genomic_DNA"/>
</dbReference>
<gene>
    <name evidence="2" type="ordered locus">ETAE_1113</name>
</gene>
<accession>A0AAU8P2D5</accession>
<dbReference type="Proteomes" id="UP000002634">
    <property type="component" value="Chromosome"/>
</dbReference>
<dbReference type="AlphaFoldDB" id="A0AAU8P2D5"/>
<evidence type="ECO:0000313" key="2">
    <source>
        <dbReference type="EMBL" id="ACY83958.1"/>
    </source>
</evidence>
<keyword evidence="3" id="KW-1185">Reference proteome</keyword>
<protein>
    <submittedName>
        <fullName evidence="2">Uncharacterized protein</fullName>
    </submittedName>
</protein>
<feature type="compositionally biased region" description="Basic and acidic residues" evidence="1">
    <location>
        <begin position="28"/>
        <end position="46"/>
    </location>
</feature>
<sequence>MRESGQKGLILRNYSPHLTQKRNYQPRWKPDTQRHKTHKRDAFINK</sequence>
<proteinExistence type="predicted"/>
<evidence type="ECO:0000256" key="1">
    <source>
        <dbReference type="SAM" id="MobiDB-lite"/>
    </source>
</evidence>
<feature type="region of interest" description="Disordered" evidence="1">
    <location>
        <begin position="1"/>
        <end position="46"/>
    </location>
</feature>
<reference evidence="2 3" key="1">
    <citation type="journal article" date="2009" name="PLoS ONE">
        <title>Genome sequence of the versatile fish pathogen Edwardsiella tarda provides insights into its adaptation to broad host ranges and intracellular niches.</title>
        <authorList>
            <person name="Wang Q."/>
            <person name="Yang M."/>
            <person name="Xiao J."/>
            <person name="Wu H."/>
            <person name="Wang X."/>
            <person name="Lv Y."/>
            <person name="Xu L."/>
            <person name="Zheng H."/>
            <person name="Wang S."/>
            <person name="Zhao G."/>
            <person name="Liu Q."/>
            <person name="Zhang Y."/>
        </authorList>
    </citation>
    <scope>NUCLEOTIDE SEQUENCE [LARGE SCALE GENOMIC DNA]</scope>
    <source>
        <strain evidence="3">EIB202 / CCTCC M208068</strain>
    </source>
</reference>